<reference evidence="1 2" key="1">
    <citation type="submission" date="2024-09" db="EMBL/GenBank/DDBJ databases">
        <title>Paenibacillus zeirhizospherea sp. nov., isolated from surface of the maize (Zea mays) roots in a horticulture field, Hungary.</title>
        <authorList>
            <person name="Marton D."/>
            <person name="Farkas M."/>
            <person name="Bedics A."/>
            <person name="Toth E."/>
            <person name="Tancsics A."/>
            <person name="Boka K."/>
            <person name="Maroti G."/>
            <person name="Kriszt B."/>
            <person name="Cserhati M."/>
        </authorList>
    </citation>
    <scope>NUCLEOTIDE SEQUENCE [LARGE SCALE GENOMIC DNA]</scope>
    <source>
        <strain evidence="1 2">KCTC 33519</strain>
    </source>
</reference>
<gene>
    <name evidence="1" type="ORF">ACE41H_19640</name>
</gene>
<comment type="caution">
    <text evidence="1">The sequence shown here is derived from an EMBL/GenBank/DDBJ whole genome shotgun (WGS) entry which is preliminary data.</text>
</comment>
<proteinExistence type="predicted"/>
<organism evidence="1 2">
    <name type="scientific">Paenibacillus enshidis</name>
    <dbReference type="NCBI Taxonomy" id="1458439"/>
    <lineage>
        <taxon>Bacteria</taxon>
        <taxon>Bacillati</taxon>
        <taxon>Bacillota</taxon>
        <taxon>Bacilli</taxon>
        <taxon>Bacillales</taxon>
        <taxon>Paenibacillaceae</taxon>
        <taxon>Paenibacillus</taxon>
    </lineage>
</organism>
<evidence type="ECO:0000313" key="1">
    <source>
        <dbReference type="EMBL" id="MFB5268979.1"/>
    </source>
</evidence>
<accession>A0ABV5AXN7</accession>
<dbReference type="Proteomes" id="UP001580346">
    <property type="component" value="Unassembled WGS sequence"/>
</dbReference>
<protein>
    <submittedName>
        <fullName evidence="1">Uncharacterized protein</fullName>
    </submittedName>
</protein>
<keyword evidence="2" id="KW-1185">Reference proteome</keyword>
<sequence>MRAGRSDWPAVGQRSAGIAKRPAYFGPALRYDGETTDPHIGSAFRNMWRHS</sequence>
<name>A0ABV5AXN7_9BACL</name>
<dbReference type="RefSeq" id="WP_375357259.1">
    <property type="nucleotide sequence ID" value="NZ_JBHHMI010000022.1"/>
</dbReference>
<dbReference type="EMBL" id="JBHHMI010000022">
    <property type="protein sequence ID" value="MFB5268979.1"/>
    <property type="molecule type" value="Genomic_DNA"/>
</dbReference>
<evidence type="ECO:0000313" key="2">
    <source>
        <dbReference type="Proteomes" id="UP001580346"/>
    </source>
</evidence>